<sequence length="69" mass="7441">MGARVSVREWRGSDRAGTLHTLQRTAGGARALSRLKSSPEGEEATGTGTYTGAQNSRVYFNVSFCFTDL</sequence>
<reference evidence="2" key="2">
    <citation type="submission" date="2020-05" db="UniProtKB">
        <authorList>
            <consortium name="EnsemblMetazoa"/>
        </authorList>
    </citation>
    <scope>IDENTIFICATION</scope>
    <source>
        <strain evidence="2">WRAIR2</strain>
    </source>
</reference>
<evidence type="ECO:0000313" key="3">
    <source>
        <dbReference type="Proteomes" id="UP000075884"/>
    </source>
</evidence>
<dbReference type="AlphaFoldDB" id="A0A182NYB6"/>
<accession>A0A182NYB6</accession>
<dbReference type="EnsemblMetazoa" id="ADIR014816-RA">
    <property type="protein sequence ID" value="ADIR014816-PA"/>
    <property type="gene ID" value="ADIR014816"/>
</dbReference>
<evidence type="ECO:0000313" key="2">
    <source>
        <dbReference type="EnsemblMetazoa" id="ADIR014816-PA"/>
    </source>
</evidence>
<dbReference type="VEuPathDB" id="VectorBase:ADIR014816"/>
<name>A0A182NYB6_9DIPT</name>
<evidence type="ECO:0000256" key="1">
    <source>
        <dbReference type="SAM" id="MobiDB-lite"/>
    </source>
</evidence>
<proteinExistence type="predicted"/>
<reference evidence="3" key="1">
    <citation type="submission" date="2013-03" db="EMBL/GenBank/DDBJ databases">
        <title>The Genome Sequence of Anopheles dirus WRAIR2.</title>
        <authorList>
            <consortium name="The Broad Institute Genomics Platform"/>
            <person name="Neafsey D.E."/>
            <person name="Walton C."/>
            <person name="Walker B."/>
            <person name="Young S.K."/>
            <person name="Zeng Q."/>
            <person name="Gargeya S."/>
            <person name="Fitzgerald M."/>
            <person name="Haas B."/>
            <person name="Abouelleil A."/>
            <person name="Allen A.W."/>
            <person name="Alvarado L."/>
            <person name="Arachchi H.M."/>
            <person name="Berlin A.M."/>
            <person name="Chapman S.B."/>
            <person name="Gainer-Dewar J."/>
            <person name="Goldberg J."/>
            <person name="Griggs A."/>
            <person name="Gujja S."/>
            <person name="Hansen M."/>
            <person name="Howarth C."/>
            <person name="Imamovic A."/>
            <person name="Ireland A."/>
            <person name="Larimer J."/>
            <person name="McCowan C."/>
            <person name="Murphy C."/>
            <person name="Pearson M."/>
            <person name="Poon T.W."/>
            <person name="Priest M."/>
            <person name="Roberts A."/>
            <person name="Saif S."/>
            <person name="Shea T."/>
            <person name="Sisk P."/>
            <person name="Sykes S."/>
            <person name="Wortman J."/>
            <person name="Nusbaum C."/>
            <person name="Birren B."/>
        </authorList>
    </citation>
    <scope>NUCLEOTIDE SEQUENCE [LARGE SCALE GENOMIC DNA]</scope>
    <source>
        <strain evidence="3">WRAIR2</strain>
    </source>
</reference>
<organism evidence="2 3">
    <name type="scientific">Anopheles dirus</name>
    <dbReference type="NCBI Taxonomy" id="7168"/>
    <lineage>
        <taxon>Eukaryota</taxon>
        <taxon>Metazoa</taxon>
        <taxon>Ecdysozoa</taxon>
        <taxon>Arthropoda</taxon>
        <taxon>Hexapoda</taxon>
        <taxon>Insecta</taxon>
        <taxon>Pterygota</taxon>
        <taxon>Neoptera</taxon>
        <taxon>Endopterygota</taxon>
        <taxon>Diptera</taxon>
        <taxon>Nematocera</taxon>
        <taxon>Culicoidea</taxon>
        <taxon>Culicidae</taxon>
        <taxon>Anophelinae</taxon>
        <taxon>Anopheles</taxon>
    </lineage>
</organism>
<keyword evidence="3" id="KW-1185">Reference proteome</keyword>
<protein>
    <submittedName>
        <fullName evidence="2">Uncharacterized protein</fullName>
    </submittedName>
</protein>
<dbReference type="Proteomes" id="UP000075884">
    <property type="component" value="Unassembled WGS sequence"/>
</dbReference>
<feature type="region of interest" description="Disordered" evidence="1">
    <location>
        <begin position="28"/>
        <end position="50"/>
    </location>
</feature>